<accession>A0A8J6A1C7</accession>
<dbReference type="AlphaFoldDB" id="A0A8J6A1C7"/>
<sequence>MRQHPQKPQGYLGGISSKLQDDGIQGEHLKKRITDPNFVSRVETLIEKFKSCVGDDSDSVDGMISALADEVAASPESEEEIATDVSSGLLKMENDKFA</sequence>
<reference evidence="1 2" key="1">
    <citation type="journal article" date="2021" name="bioRxiv">
        <title>The Gossypium anomalum genome as a resource for cotton improvement and evolutionary analysis of hybrid incompatibility.</title>
        <authorList>
            <person name="Grover C.E."/>
            <person name="Yuan D."/>
            <person name="Arick M.A."/>
            <person name="Miller E.R."/>
            <person name="Hu G."/>
            <person name="Peterson D.G."/>
            <person name="Wendel J.F."/>
            <person name="Udall J.A."/>
        </authorList>
    </citation>
    <scope>NUCLEOTIDE SEQUENCE [LARGE SCALE GENOMIC DNA]</scope>
    <source>
        <strain evidence="1">JFW-Udall</strain>
        <tissue evidence="1">Leaf</tissue>
    </source>
</reference>
<comment type="caution">
    <text evidence="1">The sequence shown here is derived from an EMBL/GenBank/DDBJ whole genome shotgun (WGS) entry which is preliminary data.</text>
</comment>
<organism evidence="1 2">
    <name type="scientific">Gossypium anomalum</name>
    <dbReference type="NCBI Taxonomy" id="47600"/>
    <lineage>
        <taxon>Eukaryota</taxon>
        <taxon>Viridiplantae</taxon>
        <taxon>Streptophyta</taxon>
        <taxon>Embryophyta</taxon>
        <taxon>Tracheophyta</taxon>
        <taxon>Spermatophyta</taxon>
        <taxon>Magnoliopsida</taxon>
        <taxon>eudicotyledons</taxon>
        <taxon>Gunneridae</taxon>
        <taxon>Pentapetalae</taxon>
        <taxon>rosids</taxon>
        <taxon>malvids</taxon>
        <taxon>Malvales</taxon>
        <taxon>Malvaceae</taxon>
        <taxon>Malvoideae</taxon>
        <taxon>Gossypium</taxon>
    </lineage>
</organism>
<protein>
    <submittedName>
        <fullName evidence="1">Uncharacterized protein</fullName>
    </submittedName>
</protein>
<keyword evidence="2" id="KW-1185">Reference proteome</keyword>
<proteinExistence type="predicted"/>
<dbReference type="Proteomes" id="UP000701853">
    <property type="component" value="Chromosome 1"/>
</dbReference>
<name>A0A8J6A1C7_9ROSI</name>
<evidence type="ECO:0000313" key="2">
    <source>
        <dbReference type="Proteomes" id="UP000701853"/>
    </source>
</evidence>
<gene>
    <name evidence="1" type="ORF">CXB51_000226</name>
</gene>
<dbReference type="EMBL" id="JAHUZN010000001">
    <property type="protein sequence ID" value="KAG8502039.1"/>
    <property type="molecule type" value="Genomic_DNA"/>
</dbReference>
<evidence type="ECO:0000313" key="1">
    <source>
        <dbReference type="EMBL" id="KAG8502039.1"/>
    </source>
</evidence>